<dbReference type="SMART" id="SM00380">
    <property type="entry name" value="AP2"/>
    <property type="match status" value="1"/>
</dbReference>
<comment type="subcellular location">
    <subcellularLocation>
        <location evidence="1">Nucleus</location>
    </subcellularLocation>
</comment>
<keyword evidence="4" id="KW-0804">Transcription</keyword>
<keyword evidence="3" id="KW-0238">DNA-binding</keyword>
<organism evidence="8 9">
    <name type="scientific">Kalanchoe fedtschenkoi</name>
    <name type="common">Lavender scallops</name>
    <name type="synonym">South American air plant</name>
    <dbReference type="NCBI Taxonomy" id="63787"/>
    <lineage>
        <taxon>Eukaryota</taxon>
        <taxon>Viridiplantae</taxon>
        <taxon>Streptophyta</taxon>
        <taxon>Embryophyta</taxon>
        <taxon>Tracheophyta</taxon>
        <taxon>Spermatophyta</taxon>
        <taxon>Magnoliopsida</taxon>
        <taxon>eudicotyledons</taxon>
        <taxon>Gunneridae</taxon>
        <taxon>Pentapetalae</taxon>
        <taxon>Saxifragales</taxon>
        <taxon>Crassulaceae</taxon>
        <taxon>Kalanchoe</taxon>
    </lineage>
</organism>
<dbReference type="PROSITE" id="PS51032">
    <property type="entry name" value="AP2_ERF"/>
    <property type="match status" value="1"/>
</dbReference>
<dbReference type="PANTHER" id="PTHR31190:SF473">
    <property type="entry name" value="OS05G0437100 PROTEIN"/>
    <property type="match status" value="1"/>
</dbReference>
<feature type="compositionally biased region" description="Low complexity" evidence="6">
    <location>
        <begin position="328"/>
        <end position="340"/>
    </location>
</feature>
<dbReference type="Gramene" id="Kaladp0043s0218.1.v1.1">
    <property type="protein sequence ID" value="Kaladp0043s0218.1.v1.1"/>
    <property type="gene ID" value="Kaladp0043s0218.v1.1"/>
</dbReference>
<keyword evidence="2" id="KW-0805">Transcription regulation</keyword>
<accession>A0A7N0TRM3</accession>
<keyword evidence="5" id="KW-0539">Nucleus</keyword>
<evidence type="ECO:0000256" key="3">
    <source>
        <dbReference type="ARBA" id="ARBA00023125"/>
    </source>
</evidence>
<protein>
    <recommendedName>
        <fullName evidence="7">AP2/ERF domain-containing protein</fullName>
    </recommendedName>
</protein>
<dbReference type="CDD" id="cd00018">
    <property type="entry name" value="AP2"/>
    <property type="match status" value="1"/>
</dbReference>
<keyword evidence="9" id="KW-1185">Reference proteome</keyword>
<dbReference type="PANTHER" id="PTHR31190">
    <property type="entry name" value="DNA-BINDING DOMAIN"/>
    <property type="match status" value="1"/>
</dbReference>
<dbReference type="EnsemblPlants" id="Kaladp0043s0218.1.v1.1">
    <property type="protein sequence ID" value="Kaladp0043s0218.1.v1.1"/>
    <property type="gene ID" value="Kaladp0043s0218.v1.1"/>
</dbReference>
<evidence type="ECO:0000256" key="4">
    <source>
        <dbReference type="ARBA" id="ARBA00023163"/>
    </source>
</evidence>
<evidence type="ECO:0000313" key="8">
    <source>
        <dbReference type="EnsemblPlants" id="Kaladp0043s0218.1.v1.1"/>
    </source>
</evidence>
<dbReference type="GO" id="GO:0005634">
    <property type="term" value="C:nucleus"/>
    <property type="evidence" value="ECO:0007669"/>
    <property type="project" value="UniProtKB-SubCell"/>
</dbReference>
<dbReference type="GO" id="GO:0003677">
    <property type="term" value="F:DNA binding"/>
    <property type="evidence" value="ECO:0007669"/>
    <property type="project" value="UniProtKB-KW"/>
</dbReference>
<dbReference type="GO" id="GO:0003700">
    <property type="term" value="F:DNA-binding transcription factor activity"/>
    <property type="evidence" value="ECO:0007669"/>
    <property type="project" value="InterPro"/>
</dbReference>
<sequence length="340" mass="36076">MNREAEALSNWGAFMGFDREQEMSAMVNALTNVVSGHGGSTSGFDSYLASSSPPLGGLKRGRQDDAVTVTGACRAQDELIYATGTSSVMSLSHAMTEALSSGPAEPTLVPTYVHADVNQGFVGEGERRRYRGVRQRPWGKWAAEIRDPYKATRVWLGTFDTAEAAARAYDVAALGFRGNKAKLNFPENVSLRPPPQLASPAAQMTFSGGQSSLLNIGGMQSHGLQYTLLSGSSYSNLGSSSAPHQHVHGYQSLAASAALDQQLNQMVPRFQSQTMSLLEQRMLASSMPFQSSPSSSASSSWQSSSSSPPLSHHSQATARTGLDGGARQSQNSGNNNPSPP</sequence>
<dbReference type="InterPro" id="IPR044808">
    <property type="entry name" value="ERF_plant"/>
</dbReference>
<dbReference type="AlphaFoldDB" id="A0A7N0TRM3"/>
<dbReference type="InterPro" id="IPR001471">
    <property type="entry name" value="AP2/ERF_dom"/>
</dbReference>
<evidence type="ECO:0000256" key="6">
    <source>
        <dbReference type="SAM" id="MobiDB-lite"/>
    </source>
</evidence>
<reference evidence="8" key="1">
    <citation type="submission" date="2021-01" db="UniProtKB">
        <authorList>
            <consortium name="EnsemblPlants"/>
        </authorList>
    </citation>
    <scope>IDENTIFICATION</scope>
</reference>
<dbReference type="Pfam" id="PF00847">
    <property type="entry name" value="AP2"/>
    <property type="match status" value="1"/>
</dbReference>
<evidence type="ECO:0000259" key="7">
    <source>
        <dbReference type="PROSITE" id="PS51032"/>
    </source>
</evidence>
<dbReference type="InterPro" id="IPR016177">
    <property type="entry name" value="DNA-bd_dom_sf"/>
</dbReference>
<evidence type="ECO:0000256" key="1">
    <source>
        <dbReference type="ARBA" id="ARBA00004123"/>
    </source>
</evidence>
<name>A0A7N0TRM3_KALFE</name>
<evidence type="ECO:0000256" key="2">
    <source>
        <dbReference type="ARBA" id="ARBA00023015"/>
    </source>
</evidence>
<dbReference type="FunFam" id="3.30.730.10:FF:000001">
    <property type="entry name" value="Ethylene-responsive transcription factor 2"/>
    <property type="match status" value="1"/>
</dbReference>
<dbReference type="PRINTS" id="PR00367">
    <property type="entry name" value="ETHRSPELEMNT"/>
</dbReference>
<dbReference type="InterPro" id="IPR036955">
    <property type="entry name" value="AP2/ERF_dom_sf"/>
</dbReference>
<proteinExistence type="predicted"/>
<feature type="region of interest" description="Disordered" evidence="6">
    <location>
        <begin position="287"/>
        <end position="340"/>
    </location>
</feature>
<feature type="domain" description="AP2/ERF" evidence="7">
    <location>
        <begin position="129"/>
        <end position="186"/>
    </location>
</feature>
<dbReference type="Gene3D" id="3.30.730.10">
    <property type="entry name" value="AP2/ERF domain"/>
    <property type="match status" value="1"/>
</dbReference>
<evidence type="ECO:0000313" key="9">
    <source>
        <dbReference type="Proteomes" id="UP000594263"/>
    </source>
</evidence>
<evidence type="ECO:0000256" key="5">
    <source>
        <dbReference type="ARBA" id="ARBA00023242"/>
    </source>
</evidence>
<dbReference type="SUPFAM" id="SSF54171">
    <property type="entry name" value="DNA-binding domain"/>
    <property type="match status" value="1"/>
</dbReference>
<dbReference type="Proteomes" id="UP000594263">
    <property type="component" value="Unplaced"/>
</dbReference>
<dbReference type="GO" id="GO:0009873">
    <property type="term" value="P:ethylene-activated signaling pathway"/>
    <property type="evidence" value="ECO:0007669"/>
    <property type="project" value="InterPro"/>
</dbReference>
<feature type="compositionally biased region" description="Low complexity" evidence="6">
    <location>
        <begin position="287"/>
        <end position="314"/>
    </location>
</feature>